<dbReference type="Pfam" id="PF02656">
    <property type="entry name" value="DUF202"/>
    <property type="match status" value="1"/>
</dbReference>
<keyword evidence="4 5" id="KW-0472">Membrane</keyword>
<evidence type="ECO:0000259" key="6">
    <source>
        <dbReference type="Pfam" id="PF02656"/>
    </source>
</evidence>
<evidence type="ECO:0000256" key="5">
    <source>
        <dbReference type="SAM" id="Phobius"/>
    </source>
</evidence>
<reference evidence="7 8" key="1">
    <citation type="submission" date="2020-09" db="EMBL/GenBank/DDBJ databases">
        <title>Isolation and identification of active actinomycetes.</title>
        <authorList>
            <person name="Li X."/>
        </authorList>
    </citation>
    <scope>NUCLEOTIDE SEQUENCE [LARGE SCALE GENOMIC DNA]</scope>
    <source>
        <strain evidence="7 8">NEAU-LLC</strain>
    </source>
</reference>
<feature type="domain" description="DUF202" evidence="6">
    <location>
        <begin position="13"/>
        <end position="77"/>
    </location>
</feature>
<dbReference type="RefSeq" id="WP_191170217.1">
    <property type="nucleotide sequence ID" value="NZ_JACXZS010000001.1"/>
</dbReference>
<dbReference type="InterPro" id="IPR003807">
    <property type="entry name" value="DUF202"/>
</dbReference>
<feature type="transmembrane region" description="Helical" evidence="5">
    <location>
        <begin position="49"/>
        <end position="67"/>
    </location>
</feature>
<evidence type="ECO:0000313" key="8">
    <source>
        <dbReference type="Proteomes" id="UP000598426"/>
    </source>
</evidence>
<keyword evidence="3 5" id="KW-1133">Transmembrane helix</keyword>
<evidence type="ECO:0000256" key="1">
    <source>
        <dbReference type="ARBA" id="ARBA00004127"/>
    </source>
</evidence>
<sequence>MTALPDRGSQPVDPGLQPERTELAWRRTALALAAGSLVALRLLPAAFGSAWWTLGGVAGLLVTAALYQGARRRYRQVNLALGREGHEARMPGAGVLFALALFIFAVAATGLAVVLAIALAVPR</sequence>
<comment type="caution">
    <text evidence="7">The sequence shown here is derived from an EMBL/GenBank/DDBJ whole genome shotgun (WGS) entry which is preliminary data.</text>
</comment>
<keyword evidence="8" id="KW-1185">Reference proteome</keyword>
<keyword evidence="2 5" id="KW-0812">Transmembrane</keyword>
<gene>
    <name evidence="7" type="ORF">IF188_02735</name>
</gene>
<proteinExistence type="predicted"/>
<accession>A0ABR8NIV0</accession>
<name>A0ABR8NIV0_9MICO</name>
<comment type="subcellular location">
    <subcellularLocation>
        <location evidence="1">Endomembrane system</location>
        <topology evidence="1">Multi-pass membrane protein</topology>
    </subcellularLocation>
</comment>
<evidence type="ECO:0000256" key="4">
    <source>
        <dbReference type="ARBA" id="ARBA00023136"/>
    </source>
</evidence>
<feature type="transmembrane region" description="Helical" evidence="5">
    <location>
        <begin position="93"/>
        <end position="121"/>
    </location>
</feature>
<evidence type="ECO:0000256" key="2">
    <source>
        <dbReference type="ARBA" id="ARBA00022692"/>
    </source>
</evidence>
<dbReference type="Proteomes" id="UP000598426">
    <property type="component" value="Unassembled WGS sequence"/>
</dbReference>
<evidence type="ECO:0000313" key="7">
    <source>
        <dbReference type="EMBL" id="MBD3940614.1"/>
    </source>
</evidence>
<organism evidence="7 8">
    <name type="scientific">Microbacterium helvum</name>
    <dbReference type="NCBI Taxonomy" id="2773713"/>
    <lineage>
        <taxon>Bacteria</taxon>
        <taxon>Bacillati</taxon>
        <taxon>Actinomycetota</taxon>
        <taxon>Actinomycetes</taxon>
        <taxon>Micrococcales</taxon>
        <taxon>Microbacteriaceae</taxon>
        <taxon>Microbacterium</taxon>
    </lineage>
</organism>
<protein>
    <submittedName>
        <fullName evidence="7">DUF202 domain-containing protein</fullName>
    </submittedName>
</protein>
<dbReference type="EMBL" id="JACXZS010000001">
    <property type="protein sequence ID" value="MBD3940614.1"/>
    <property type="molecule type" value="Genomic_DNA"/>
</dbReference>
<evidence type="ECO:0000256" key="3">
    <source>
        <dbReference type="ARBA" id="ARBA00022989"/>
    </source>
</evidence>